<keyword evidence="2 3" id="KW-0378">Hydrolase</keyword>
<dbReference type="InterPro" id="IPR019826">
    <property type="entry name" value="Carboxylesterase_B_AS"/>
</dbReference>
<dbReference type="InterPro" id="IPR029058">
    <property type="entry name" value="AB_hydrolase_fold"/>
</dbReference>
<gene>
    <name evidence="6" type="ORF">OnM2_011007</name>
</gene>
<dbReference type="Pfam" id="PF00135">
    <property type="entry name" value="COesterase"/>
    <property type="match status" value="1"/>
</dbReference>
<dbReference type="SMR" id="A0A420I6D5"/>
<dbReference type="PANTHER" id="PTHR43918">
    <property type="entry name" value="ACETYLCHOLINESTERASE"/>
    <property type="match status" value="1"/>
</dbReference>
<reference evidence="6 7" key="1">
    <citation type="journal article" date="2018" name="BMC Genomics">
        <title>Comparative genome analyses reveal sequence features reflecting distinct modes of host-adaptation between dicot and monocot powdery mildew.</title>
        <authorList>
            <person name="Wu Y."/>
            <person name="Ma X."/>
            <person name="Pan Z."/>
            <person name="Kale S.D."/>
            <person name="Song Y."/>
            <person name="King H."/>
            <person name="Zhang Q."/>
            <person name="Presley C."/>
            <person name="Deng X."/>
            <person name="Wei C.I."/>
            <person name="Xiao S."/>
        </authorList>
    </citation>
    <scope>NUCLEOTIDE SEQUENCE [LARGE SCALE GENOMIC DNA]</scope>
    <source>
        <strain evidence="6">UMSG2</strain>
    </source>
</reference>
<feature type="compositionally biased region" description="Polar residues" evidence="4">
    <location>
        <begin position="536"/>
        <end position="559"/>
    </location>
</feature>
<dbReference type="PANTHER" id="PTHR43918:SF4">
    <property type="entry name" value="CARBOXYLIC ESTER HYDROLASE"/>
    <property type="match status" value="1"/>
</dbReference>
<evidence type="ECO:0000259" key="5">
    <source>
        <dbReference type="Pfam" id="PF00135"/>
    </source>
</evidence>
<keyword evidence="7" id="KW-1185">Reference proteome</keyword>
<name>A0A420I6D5_9PEZI</name>
<evidence type="ECO:0000256" key="4">
    <source>
        <dbReference type="SAM" id="MobiDB-lite"/>
    </source>
</evidence>
<proteinExistence type="inferred from homology"/>
<sequence>MRLSLTFTVTASLTALSSSQVLETRQSDWRVGQTVSTSSGPVTGHAAAGSEKVSEYLGIPYAKPPVGNLRFAAPQKFEGSAPINATKFSLSCYASPGSNDTATPEQLLKANLTSQVKVIQTFYTDKNQQSEDCLYLNVWTKPQVGERKKAVMVWIYGGSFTFGSTSITAYNGRHLAALEDVVVVSMNYRLNIFGFPAHPNGTYNVGILDQRLALEWVRDNIENFGGDPSRITLFGESAGSASVDYHSYAWASDPIASSYILQSGTVFSWGLPNSQSMASNAWFSTAVKLGCGDVSSPQDNVLLCMRSKTPDEIYKAFPVGQPGSILGPFVPTVDNTIIFSDYPYRKPANLPVLVGNNDYEGGLFRTEYVIKGIVLTDTFWTDFNINEFNCPSSDRANASLAVKAPLWRYRYMGVFSNLALSSYSGSWHASEVPLIFNVMPETSPSTPFEIHTAKYMRGAWSTFAKDPVNGLSEYGWPRYDPTKDTLIRIANNNTEGPNLINPYRYDADCIFFNVSSTDPSQFGAYPDLGAGVTPTASLSVPSPTSAPSKIGSNATSTEGPNKATEKSGVSKLPFVRLSVLICFTLMTSSIFFL</sequence>
<dbReference type="EC" id="3.1.1.-" evidence="3"/>
<dbReference type="OrthoDB" id="408631at2759"/>
<evidence type="ECO:0000256" key="3">
    <source>
        <dbReference type="RuleBase" id="RU361235"/>
    </source>
</evidence>
<dbReference type="PROSITE" id="PS00122">
    <property type="entry name" value="CARBOXYLESTERASE_B_1"/>
    <property type="match status" value="1"/>
</dbReference>
<protein>
    <recommendedName>
        <fullName evidence="3">Carboxylic ester hydrolase</fullName>
        <ecNumber evidence="3">3.1.1.-</ecNumber>
    </recommendedName>
</protein>
<organism evidence="6 7">
    <name type="scientific">Erysiphe neolycopersici</name>
    <dbReference type="NCBI Taxonomy" id="212602"/>
    <lineage>
        <taxon>Eukaryota</taxon>
        <taxon>Fungi</taxon>
        <taxon>Dikarya</taxon>
        <taxon>Ascomycota</taxon>
        <taxon>Pezizomycotina</taxon>
        <taxon>Leotiomycetes</taxon>
        <taxon>Erysiphales</taxon>
        <taxon>Erysiphaceae</taxon>
        <taxon>Erysiphe</taxon>
    </lineage>
</organism>
<dbReference type="STRING" id="212602.A0A420I6D5"/>
<accession>A0A420I6D5</accession>
<feature type="signal peptide" evidence="3">
    <location>
        <begin position="1"/>
        <end position="19"/>
    </location>
</feature>
<evidence type="ECO:0000313" key="7">
    <source>
        <dbReference type="Proteomes" id="UP000286134"/>
    </source>
</evidence>
<dbReference type="InterPro" id="IPR050654">
    <property type="entry name" value="AChE-related_enzymes"/>
</dbReference>
<comment type="caution">
    <text evidence="6">The sequence shown here is derived from an EMBL/GenBank/DDBJ whole genome shotgun (WGS) entry which is preliminary data.</text>
</comment>
<dbReference type="AlphaFoldDB" id="A0A420I6D5"/>
<dbReference type="Gene3D" id="3.40.50.1820">
    <property type="entry name" value="alpha/beta hydrolase"/>
    <property type="match status" value="2"/>
</dbReference>
<dbReference type="Proteomes" id="UP000286134">
    <property type="component" value="Unassembled WGS sequence"/>
</dbReference>
<dbReference type="GO" id="GO:0052689">
    <property type="term" value="F:carboxylic ester hydrolase activity"/>
    <property type="evidence" value="ECO:0007669"/>
    <property type="project" value="TreeGrafter"/>
</dbReference>
<evidence type="ECO:0000256" key="1">
    <source>
        <dbReference type="ARBA" id="ARBA00005964"/>
    </source>
</evidence>
<keyword evidence="3" id="KW-0732">Signal</keyword>
<feature type="domain" description="Carboxylesterase type B" evidence="5">
    <location>
        <begin position="33"/>
        <end position="369"/>
    </location>
</feature>
<comment type="similarity">
    <text evidence="1 3">Belongs to the type-B carboxylesterase/lipase family.</text>
</comment>
<dbReference type="InterPro" id="IPR002018">
    <property type="entry name" value="CarbesteraseB"/>
</dbReference>
<feature type="chain" id="PRO_5018819899" description="Carboxylic ester hydrolase" evidence="3">
    <location>
        <begin position="20"/>
        <end position="593"/>
    </location>
</feature>
<dbReference type="SUPFAM" id="SSF53474">
    <property type="entry name" value="alpha/beta-Hydrolases"/>
    <property type="match status" value="1"/>
</dbReference>
<dbReference type="EMBL" id="MCFK01001150">
    <property type="protein sequence ID" value="RKF65206.1"/>
    <property type="molecule type" value="Genomic_DNA"/>
</dbReference>
<evidence type="ECO:0000313" key="6">
    <source>
        <dbReference type="EMBL" id="RKF65206.1"/>
    </source>
</evidence>
<feature type="region of interest" description="Disordered" evidence="4">
    <location>
        <begin position="536"/>
        <end position="566"/>
    </location>
</feature>
<evidence type="ECO:0000256" key="2">
    <source>
        <dbReference type="ARBA" id="ARBA00022801"/>
    </source>
</evidence>